<feature type="domain" description="ER membrane protein complex subunit 1 C-terminal" evidence="13">
    <location>
        <begin position="744"/>
        <end position="977"/>
    </location>
</feature>
<evidence type="ECO:0000256" key="2">
    <source>
        <dbReference type="ARBA" id="ARBA00007904"/>
    </source>
</evidence>
<reference evidence="15" key="1">
    <citation type="journal article" date="2023" name="Genome Biol. Evol.">
        <title>First Whole Genome Sequence and Flow Cytometry Genome Size Data for the Lichen-Forming Fungus Ramalina farinacea (Ascomycota).</title>
        <authorList>
            <person name="Llewellyn T."/>
            <person name="Mian S."/>
            <person name="Hill R."/>
            <person name="Leitch I.J."/>
            <person name="Gaya E."/>
        </authorList>
    </citation>
    <scope>NUCLEOTIDE SEQUENCE</scope>
    <source>
        <strain evidence="15">LIQ254RAFAR</strain>
    </source>
</reference>
<evidence type="ECO:0000259" key="14">
    <source>
        <dbReference type="Pfam" id="PF25293"/>
    </source>
</evidence>
<evidence type="ECO:0000256" key="1">
    <source>
        <dbReference type="ARBA" id="ARBA00004115"/>
    </source>
</evidence>
<comment type="subcellular location">
    <subcellularLocation>
        <location evidence="1">Endoplasmic reticulum membrane</location>
        <topology evidence="1">Single-pass type I membrane protein</topology>
    </subcellularLocation>
</comment>
<comment type="caution">
    <text evidence="15">The sequence shown here is derived from an EMBL/GenBank/DDBJ whole genome shotgun (WGS) entry which is preliminary data.</text>
</comment>
<dbReference type="PANTHER" id="PTHR21573">
    <property type="entry name" value="ER MEMBRANE PROTEIN COMPLEX SUBUNIT 1"/>
    <property type="match status" value="1"/>
</dbReference>
<dbReference type="Proteomes" id="UP001161017">
    <property type="component" value="Unassembled WGS sequence"/>
</dbReference>
<dbReference type="InterPro" id="IPR015943">
    <property type="entry name" value="WD40/YVTN_repeat-like_dom_sf"/>
</dbReference>
<evidence type="ECO:0000256" key="11">
    <source>
        <dbReference type="SAM" id="Phobius"/>
    </source>
</evidence>
<keyword evidence="10" id="KW-0325">Glycoprotein</keyword>
<evidence type="ECO:0000256" key="5">
    <source>
        <dbReference type="ARBA" id="ARBA00022692"/>
    </source>
</evidence>
<evidence type="ECO:0000259" key="13">
    <source>
        <dbReference type="Pfam" id="PF07774"/>
    </source>
</evidence>
<evidence type="ECO:0000256" key="3">
    <source>
        <dbReference type="ARBA" id="ARBA00011276"/>
    </source>
</evidence>
<dbReference type="InterPro" id="IPR058545">
    <property type="entry name" value="Beta-prop_EMC1_1st"/>
</dbReference>
<dbReference type="InterPro" id="IPR011047">
    <property type="entry name" value="Quinoprotein_ADH-like_sf"/>
</dbReference>
<keyword evidence="7" id="KW-0256">Endoplasmic reticulum</keyword>
<keyword evidence="5 11" id="KW-0812">Transmembrane</keyword>
<dbReference type="GO" id="GO:0072546">
    <property type="term" value="C:EMC complex"/>
    <property type="evidence" value="ECO:0007669"/>
    <property type="project" value="InterPro"/>
</dbReference>
<feature type="transmembrane region" description="Helical" evidence="11">
    <location>
        <begin position="948"/>
        <end position="968"/>
    </location>
</feature>
<evidence type="ECO:0000313" key="15">
    <source>
        <dbReference type="EMBL" id="MDI1493061.1"/>
    </source>
</evidence>
<dbReference type="InterPro" id="IPR026895">
    <property type="entry name" value="EMC1"/>
</dbReference>
<keyword evidence="6 12" id="KW-0732">Signal</keyword>
<feature type="domain" description="EMC1 first beta-propeller" evidence="14">
    <location>
        <begin position="22"/>
        <end position="428"/>
    </location>
</feature>
<gene>
    <name evidence="15" type="ORF">OHK93_004845</name>
</gene>
<evidence type="ECO:0000256" key="10">
    <source>
        <dbReference type="ARBA" id="ARBA00023180"/>
    </source>
</evidence>
<comment type="subunit">
    <text evidence="3">Component of the ER membrane protein complex (EMC).</text>
</comment>
<evidence type="ECO:0000256" key="9">
    <source>
        <dbReference type="ARBA" id="ARBA00023136"/>
    </source>
</evidence>
<evidence type="ECO:0000256" key="6">
    <source>
        <dbReference type="ARBA" id="ARBA00022729"/>
    </source>
</evidence>
<keyword evidence="8 11" id="KW-1133">Transmembrane helix</keyword>
<protein>
    <recommendedName>
        <fullName evidence="4">ER membrane protein complex subunit 1</fullName>
    </recommendedName>
</protein>
<dbReference type="EMBL" id="JAPUFD010000022">
    <property type="protein sequence ID" value="MDI1493061.1"/>
    <property type="molecule type" value="Genomic_DNA"/>
</dbReference>
<name>A0AA43QXA0_9LECA</name>
<evidence type="ECO:0000256" key="7">
    <source>
        <dbReference type="ARBA" id="ARBA00022824"/>
    </source>
</evidence>
<sequence>MRLCALSILSSLVLFCLELSSAIYADEAYQIDYQHALLGVPQFYTTFFHRPSANSKASLLYTLSESGIVGAKNPKDGTILWRQRIGEEGQTYAGKGFLKAGENSNVIYSALGGKLDAWDAVDGRLAWSWQGEETVRALEIRGQGSNDALIVTEGRNEKVSVRCFSSDTGRLRWEYTDASGDAPYSLIAYESRLFYVALHSALLKGSKIRIHKLDAETGEQTGSPFTFNSESEVSSATSILFAGAIGGHPSIAWADKTLKYVKVASLLKKQTSTLGALTNGEPIETISMHPADRNSAKPHFLLKLTGTSSSHAKVYHLDANTGTAKKEYDLPPISGPVAYSTSTHDENVYFVQHSSSDVSLLSSISPTVLQGWKIPPKAGAQTTDLRSVSHAVAEVVSRGGTKFSVRSALTLESGDLEVIRNGESLWVTSEGLTGVVAAAFVDLTKDDDRAQDLALEGQSNFVSAYIHRLTRHMKELQNLFVWMMDRYDGVKSGEASLNQNANLLQDRFGFNKVVIIATRSGRLAAVSTGMHGKVIWNIQAVTLEPGINWDVMSIDAEDDTALIRAAQGEFLRVESATGKILHHQGAGLLSGLKTTIPVLDAQGRQALLPTNLDGSLGDIPLTSFEDGTIVVTKDDDGTIKGWNVAGKGKVTQAWRFTPFPGQSIYDVNHRPTHDPVTSIGKVLGDRNVLYKYLNPNLILMTCTNTHDSSVTFYLLDSTSGAILHSIKHPDVDLRQPISSTISGNSFAYSLFSRLLSHEPLQLEPQKLQGYQLVVSEIFESPFPNDRGPLNSATNYSSRQPFIADDEKAVRPPHVISQTFFIPGPISRMSTTSTLQGITTRSLLCIAPHTNSLVAFPGQMLDPRRPVGRDPTPAEMEEGLFRYNAVLDFDGKWTLNHKRETLGLSHVIAAPSQLESTTLVFAYGDADLFGTRSSPIGGFDILGKGFSKLQLVGTVAALAVGTMVLAPLVRKKQIDSIWKA</sequence>
<dbReference type="Gene3D" id="2.130.10.10">
    <property type="entry name" value="YVTN repeat-like/Quinoprotein amine dehydrogenase"/>
    <property type="match status" value="2"/>
</dbReference>
<dbReference type="AlphaFoldDB" id="A0AA43QXA0"/>
<dbReference type="SUPFAM" id="SSF50998">
    <property type="entry name" value="Quinoprotein alcohol dehydrogenase-like"/>
    <property type="match status" value="1"/>
</dbReference>
<evidence type="ECO:0000256" key="8">
    <source>
        <dbReference type="ARBA" id="ARBA00022989"/>
    </source>
</evidence>
<dbReference type="Pfam" id="PF07774">
    <property type="entry name" value="EMC1_C"/>
    <property type="match status" value="1"/>
</dbReference>
<dbReference type="PANTHER" id="PTHR21573:SF0">
    <property type="entry name" value="ER MEMBRANE PROTEIN COMPLEX SUBUNIT 1"/>
    <property type="match status" value="1"/>
</dbReference>
<dbReference type="Pfam" id="PF25293">
    <property type="entry name" value="Beta-prop_EMC1_N"/>
    <property type="match status" value="1"/>
</dbReference>
<dbReference type="InterPro" id="IPR011678">
    <property type="entry name" value="EMC1_C"/>
</dbReference>
<evidence type="ECO:0000256" key="4">
    <source>
        <dbReference type="ARBA" id="ARBA00020824"/>
    </source>
</evidence>
<feature type="chain" id="PRO_5041242292" description="ER membrane protein complex subunit 1" evidence="12">
    <location>
        <begin position="23"/>
        <end position="979"/>
    </location>
</feature>
<feature type="signal peptide" evidence="12">
    <location>
        <begin position="1"/>
        <end position="22"/>
    </location>
</feature>
<evidence type="ECO:0000313" key="16">
    <source>
        <dbReference type="Proteomes" id="UP001161017"/>
    </source>
</evidence>
<keyword evidence="9 11" id="KW-0472">Membrane</keyword>
<evidence type="ECO:0000256" key="12">
    <source>
        <dbReference type="SAM" id="SignalP"/>
    </source>
</evidence>
<comment type="similarity">
    <text evidence="2">Belongs to the EMC1 family.</text>
</comment>
<dbReference type="GO" id="GO:0034975">
    <property type="term" value="P:protein folding in endoplasmic reticulum"/>
    <property type="evidence" value="ECO:0007669"/>
    <property type="project" value="TreeGrafter"/>
</dbReference>
<keyword evidence="16" id="KW-1185">Reference proteome</keyword>
<organism evidence="15 16">
    <name type="scientific">Ramalina farinacea</name>
    <dbReference type="NCBI Taxonomy" id="258253"/>
    <lineage>
        <taxon>Eukaryota</taxon>
        <taxon>Fungi</taxon>
        <taxon>Dikarya</taxon>
        <taxon>Ascomycota</taxon>
        <taxon>Pezizomycotina</taxon>
        <taxon>Lecanoromycetes</taxon>
        <taxon>OSLEUM clade</taxon>
        <taxon>Lecanoromycetidae</taxon>
        <taxon>Lecanorales</taxon>
        <taxon>Lecanorineae</taxon>
        <taxon>Ramalinaceae</taxon>
        <taxon>Ramalina</taxon>
    </lineage>
</organism>
<proteinExistence type="inferred from homology"/>
<accession>A0AA43QXA0</accession>